<dbReference type="InterPro" id="IPR009311">
    <property type="entry name" value="IFI6/IFI27-like"/>
</dbReference>
<dbReference type="OrthoDB" id="440424at2759"/>
<keyword evidence="5" id="KW-0472">Membrane</keyword>
<evidence type="ECO:0000256" key="1">
    <source>
        <dbReference type="ARBA" id="ARBA00004141"/>
    </source>
</evidence>
<dbReference type="GeneID" id="70189222"/>
<comment type="subcellular location">
    <subcellularLocation>
        <location evidence="1">Membrane</location>
        <topology evidence="1">Multi-pass membrane protein</topology>
    </subcellularLocation>
</comment>
<evidence type="ECO:0000256" key="4">
    <source>
        <dbReference type="ARBA" id="ARBA00022989"/>
    </source>
</evidence>
<dbReference type="GO" id="GO:0016020">
    <property type="term" value="C:membrane"/>
    <property type="evidence" value="ECO:0007669"/>
    <property type="project" value="UniProtKB-SubCell"/>
</dbReference>
<gene>
    <name evidence="6" type="ORF">B0I36DRAFT_368812</name>
</gene>
<comment type="similarity">
    <text evidence="2">Belongs to the IFI6/IFI27 family.</text>
</comment>
<dbReference type="Pfam" id="PF06140">
    <property type="entry name" value="Ifi-6-16"/>
    <property type="match status" value="1"/>
</dbReference>
<name>A0A9P8XT13_9PEZI</name>
<comment type="caution">
    <text evidence="6">The sequence shown here is derived from an EMBL/GenBank/DDBJ whole genome shotgun (WGS) entry which is preliminary data.</text>
</comment>
<evidence type="ECO:0000313" key="6">
    <source>
        <dbReference type="EMBL" id="KAH7016232.1"/>
    </source>
</evidence>
<organism evidence="6 7">
    <name type="scientific">Microdochium trichocladiopsis</name>
    <dbReference type="NCBI Taxonomy" id="1682393"/>
    <lineage>
        <taxon>Eukaryota</taxon>
        <taxon>Fungi</taxon>
        <taxon>Dikarya</taxon>
        <taxon>Ascomycota</taxon>
        <taxon>Pezizomycotina</taxon>
        <taxon>Sordariomycetes</taxon>
        <taxon>Xylariomycetidae</taxon>
        <taxon>Xylariales</taxon>
        <taxon>Microdochiaceae</taxon>
        <taxon>Microdochium</taxon>
    </lineage>
</organism>
<dbReference type="Proteomes" id="UP000756346">
    <property type="component" value="Unassembled WGS sequence"/>
</dbReference>
<dbReference type="InterPro" id="IPR038213">
    <property type="entry name" value="IFI6/IFI27-like_sf"/>
</dbReference>
<evidence type="ECO:0000256" key="5">
    <source>
        <dbReference type="ARBA" id="ARBA00023136"/>
    </source>
</evidence>
<evidence type="ECO:0000313" key="7">
    <source>
        <dbReference type="Proteomes" id="UP000756346"/>
    </source>
</evidence>
<accession>A0A9P8XT13</accession>
<dbReference type="Gene3D" id="6.10.110.10">
    <property type="match status" value="1"/>
</dbReference>
<keyword evidence="7" id="KW-1185">Reference proteome</keyword>
<dbReference type="RefSeq" id="XP_046005856.1">
    <property type="nucleotide sequence ID" value="XM_046159676.1"/>
</dbReference>
<evidence type="ECO:0000256" key="3">
    <source>
        <dbReference type="ARBA" id="ARBA00022692"/>
    </source>
</evidence>
<dbReference type="PANTHER" id="PTHR16932">
    <property type="entry name" value="INTERFERON ALPHA-INDUCIBLE PROTEIN 27"/>
    <property type="match status" value="1"/>
</dbReference>
<reference evidence="6" key="1">
    <citation type="journal article" date="2021" name="Nat. Commun.">
        <title>Genetic determinants of endophytism in the Arabidopsis root mycobiome.</title>
        <authorList>
            <person name="Mesny F."/>
            <person name="Miyauchi S."/>
            <person name="Thiergart T."/>
            <person name="Pickel B."/>
            <person name="Atanasova L."/>
            <person name="Karlsson M."/>
            <person name="Huettel B."/>
            <person name="Barry K.W."/>
            <person name="Haridas S."/>
            <person name="Chen C."/>
            <person name="Bauer D."/>
            <person name="Andreopoulos W."/>
            <person name="Pangilinan J."/>
            <person name="LaButti K."/>
            <person name="Riley R."/>
            <person name="Lipzen A."/>
            <person name="Clum A."/>
            <person name="Drula E."/>
            <person name="Henrissat B."/>
            <person name="Kohler A."/>
            <person name="Grigoriev I.V."/>
            <person name="Martin F.M."/>
            <person name="Hacquard S."/>
        </authorList>
    </citation>
    <scope>NUCLEOTIDE SEQUENCE</scope>
    <source>
        <strain evidence="6">MPI-CAGE-CH-0230</strain>
    </source>
</reference>
<sequence length="202" mass="20503">MVASHLTTVAHTALAALSAGHEHNITMLAGTRLPVESPEDIIILPAPEAFVALPAPETFFASTDEEYLYGYAHAFDAMIMAYIESVLDELVKAADKMFEVAKENPQLSIGALLLIGAPHLAGGPAVAVLHALGFETTGVLAGSTAAALQSVIGSVTAGSIFSILTSAGAGGQGIAAITAALQGAGISLIFADVLRGLGFADY</sequence>
<dbReference type="PANTHER" id="PTHR16932:SF18">
    <property type="entry name" value="INTERFERON, ALPHA-INDUCIBLE PROTEIN 27-LIKE 2"/>
    <property type="match status" value="1"/>
</dbReference>
<keyword evidence="3" id="KW-0812">Transmembrane</keyword>
<protein>
    <submittedName>
        <fullName evidence="6">Uncharacterized protein</fullName>
    </submittedName>
</protein>
<dbReference type="EMBL" id="JAGTJQ010000012">
    <property type="protein sequence ID" value="KAH7016232.1"/>
    <property type="molecule type" value="Genomic_DNA"/>
</dbReference>
<dbReference type="AlphaFoldDB" id="A0A9P8XT13"/>
<evidence type="ECO:0000256" key="2">
    <source>
        <dbReference type="ARBA" id="ARBA00007262"/>
    </source>
</evidence>
<proteinExistence type="inferred from homology"/>
<keyword evidence="4" id="KW-1133">Transmembrane helix</keyword>